<accession>A0A0F9MT73</accession>
<protein>
    <submittedName>
        <fullName evidence="1">Uncharacterized protein</fullName>
    </submittedName>
</protein>
<evidence type="ECO:0000313" key="1">
    <source>
        <dbReference type="EMBL" id="KKN10490.1"/>
    </source>
</evidence>
<gene>
    <name evidence="1" type="ORF">LCGC14_1036120</name>
</gene>
<reference evidence="1" key="1">
    <citation type="journal article" date="2015" name="Nature">
        <title>Complex archaea that bridge the gap between prokaryotes and eukaryotes.</title>
        <authorList>
            <person name="Spang A."/>
            <person name="Saw J.H."/>
            <person name="Jorgensen S.L."/>
            <person name="Zaremba-Niedzwiedzka K."/>
            <person name="Martijn J."/>
            <person name="Lind A.E."/>
            <person name="van Eijk R."/>
            <person name="Schleper C."/>
            <person name="Guy L."/>
            <person name="Ettema T.J."/>
        </authorList>
    </citation>
    <scope>NUCLEOTIDE SEQUENCE</scope>
</reference>
<name>A0A0F9MT73_9ZZZZ</name>
<proteinExistence type="predicted"/>
<organism evidence="1">
    <name type="scientific">marine sediment metagenome</name>
    <dbReference type="NCBI Taxonomy" id="412755"/>
    <lineage>
        <taxon>unclassified sequences</taxon>
        <taxon>metagenomes</taxon>
        <taxon>ecological metagenomes</taxon>
    </lineage>
</organism>
<dbReference type="EMBL" id="LAZR01004240">
    <property type="protein sequence ID" value="KKN10490.1"/>
    <property type="molecule type" value="Genomic_DNA"/>
</dbReference>
<dbReference type="AlphaFoldDB" id="A0A0F9MT73"/>
<sequence>MTDEKCYDCFAYKQDTVYGDMCIAPKCIKEYNYDPETKSWIKKEMKSTNQADEIVLRNKGNIDDLVCHINKEIHISAIIHKRIGDGIYKCFLQVKLEQLHQLKVDLQQSLIKYKEKTN</sequence>
<comment type="caution">
    <text evidence="1">The sequence shown here is derived from an EMBL/GenBank/DDBJ whole genome shotgun (WGS) entry which is preliminary data.</text>
</comment>